<evidence type="ECO:0000313" key="1">
    <source>
        <dbReference type="EMBL" id="PCJ03404.1"/>
    </source>
</evidence>
<dbReference type="InterPro" id="IPR006427">
    <property type="entry name" value="Portal_HK97"/>
</dbReference>
<name>A0A2A4Z8E7_9PROT</name>
<protein>
    <submittedName>
        <fullName evidence="1">Phage portal protein</fullName>
    </submittedName>
</protein>
<organism evidence="1">
    <name type="scientific">OCS116 cluster bacterium</name>
    <dbReference type="NCBI Taxonomy" id="2030921"/>
    <lineage>
        <taxon>Bacteria</taxon>
        <taxon>Pseudomonadati</taxon>
        <taxon>Pseudomonadota</taxon>
        <taxon>Alphaproteobacteria</taxon>
        <taxon>OCS116 cluster</taxon>
    </lineage>
</organism>
<dbReference type="AlphaFoldDB" id="A0A2A4Z8E7"/>
<sequence length="422" mass="47386">MGRGNMSFLQRLGFGQNTGKKSKTERKNYVPLTQYGHEFGFLMNSDFTDDIAIAAMARHAYMQNPIAHRAVRMIAEAAASVQLQLFIDDEELIDHPLLNLIAHPNMNMSGHEFLEQCYSQLLIDGNCYLQQSGLDEIVPDALYSLRPDRMRLVVDDSGWPICYEYKIGSKKLKFNQLVDGIKPILHQTFYNPNDDHYGQSPFKAARLAIEIHNAASKWNKSLLNNSARPSGAVVYKGQDGQGNLTDEQFDRLKYELEQTYQGHANAGRPMILEGGLDWSAMGFSPKDMDFIDAKHVAAREIALALGIPPMLLGIPGDNRFSNYQEANRNFLRQTILPLVTRFIGNLSSWLSPAWDERLEIKLDLDKIEALSSEREALWRRIGSASFLTVDEKRLAVGYPALAGGESLDEIADADDVEGVKDE</sequence>
<accession>A0A2A4Z8E7</accession>
<dbReference type="NCBIfam" id="TIGR01537">
    <property type="entry name" value="portal_HK97"/>
    <property type="match status" value="1"/>
</dbReference>
<dbReference type="EMBL" id="NVUS01000002">
    <property type="protein sequence ID" value="PCJ03404.1"/>
    <property type="molecule type" value="Genomic_DNA"/>
</dbReference>
<proteinExistence type="predicted"/>
<reference key="1">
    <citation type="submission" date="2017-08" db="EMBL/GenBank/DDBJ databases">
        <title>A dynamic microbial community with high functional redundancy inhabits the cold, oxic subseafloor aquifer.</title>
        <authorList>
            <person name="Tully B.J."/>
            <person name="Wheat C.G."/>
            <person name="Glazer B.T."/>
            <person name="Huber J.A."/>
        </authorList>
    </citation>
    <scope>NUCLEOTIDE SEQUENCE [LARGE SCALE GENOMIC DNA]</scope>
</reference>
<comment type="caution">
    <text evidence="1">The sequence shown here is derived from an EMBL/GenBank/DDBJ whole genome shotgun (WGS) entry which is preliminary data.</text>
</comment>
<dbReference type="InterPro" id="IPR006944">
    <property type="entry name" value="Phage/GTA_portal"/>
</dbReference>
<gene>
    <name evidence="1" type="ORF">COB13_01895</name>
</gene>
<dbReference type="Pfam" id="PF04860">
    <property type="entry name" value="Phage_portal"/>
    <property type="match status" value="1"/>
</dbReference>
<reference evidence="1" key="2">
    <citation type="journal article" date="2018" name="ISME J.">
        <title>A dynamic microbial community with high functional redundancy inhabits the cold, oxic subseafloor aquifer.</title>
        <authorList>
            <person name="Tully B.J."/>
            <person name="Wheat C.G."/>
            <person name="Glazer B.T."/>
            <person name="Huber J.A."/>
        </authorList>
    </citation>
    <scope>NUCLEOTIDE SEQUENCE</scope>
    <source>
        <strain evidence="1">NORP83</strain>
    </source>
</reference>